<sequence length="151" mass="16374">MDLTHLHLLITHLPIVGTLLGTFVLIYGLYTDSHSTVIASYWVLVISSIGGVIAYLTGESAEEVAEHLQGVSEQVIKTHEEAAELALISLAILGLLALIGVVFNARLIAYKRTLSIFILVFSIISFALVARTGYFGGMIRHSEVNQALHDS</sequence>
<keyword evidence="4" id="KW-1185">Reference proteome</keyword>
<evidence type="ECO:0000256" key="1">
    <source>
        <dbReference type="SAM" id="Phobius"/>
    </source>
</evidence>
<feature type="transmembrane region" description="Helical" evidence="1">
    <location>
        <begin position="6"/>
        <end position="30"/>
    </location>
</feature>
<gene>
    <name evidence="3" type="ORF">SAMN05661099_1625</name>
</gene>
<keyword evidence="1" id="KW-0472">Membrane</keyword>
<evidence type="ECO:0000313" key="4">
    <source>
        <dbReference type="Proteomes" id="UP000189981"/>
    </source>
</evidence>
<organism evidence="3 4">
    <name type="scientific">Daejeonella lutea</name>
    <dbReference type="NCBI Taxonomy" id="572036"/>
    <lineage>
        <taxon>Bacteria</taxon>
        <taxon>Pseudomonadati</taxon>
        <taxon>Bacteroidota</taxon>
        <taxon>Sphingobacteriia</taxon>
        <taxon>Sphingobacteriales</taxon>
        <taxon>Sphingobacteriaceae</taxon>
        <taxon>Daejeonella</taxon>
    </lineage>
</organism>
<evidence type="ECO:0000259" key="2">
    <source>
        <dbReference type="Pfam" id="PF09990"/>
    </source>
</evidence>
<keyword evidence="1" id="KW-1133">Transmembrane helix</keyword>
<dbReference type="RefSeq" id="WP_079702078.1">
    <property type="nucleotide sequence ID" value="NZ_FUYR01000001.1"/>
</dbReference>
<evidence type="ECO:0000313" key="3">
    <source>
        <dbReference type="EMBL" id="SKB48696.1"/>
    </source>
</evidence>
<feature type="transmembrane region" description="Helical" evidence="1">
    <location>
        <begin position="85"/>
        <end position="107"/>
    </location>
</feature>
<dbReference type="STRING" id="572036.SAMN05661099_1625"/>
<feature type="transmembrane region" description="Helical" evidence="1">
    <location>
        <begin position="114"/>
        <end position="134"/>
    </location>
</feature>
<feature type="domain" description="DUF2231" evidence="2">
    <location>
        <begin position="6"/>
        <end position="138"/>
    </location>
</feature>
<dbReference type="InterPro" id="IPR019251">
    <property type="entry name" value="DUF2231_TM"/>
</dbReference>
<dbReference type="AlphaFoldDB" id="A0A1T5BN45"/>
<feature type="transmembrane region" description="Helical" evidence="1">
    <location>
        <begin position="37"/>
        <end position="56"/>
    </location>
</feature>
<name>A0A1T5BN45_9SPHI</name>
<dbReference type="OrthoDB" id="853672at2"/>
<dbReference type="Proteomes" id="UP000189981">
    <property type="component" value="Unassembled WGS sequence"/>
</dbReference>
<dbReference type="EMBL" id="FUYR01000001">
    <property type="protein sequence ID" value="SKB48696.1"/>
    <property type="molecule type" value="Genomic_DNA"/>
</dbReference>
<keyword evidence="1" id="KW-0812">Transmembrane</keyword>
<proteinExistence type="predicted"/>
<dbReference type="Pfam" id="PF09990">
    <property type="entry name" value="DUF2231"/>
    <property type="match status" value="1"/>
</dbReference>
<accession>A0A1T5BN45</accession>
<reference evidence="4" key="1">
    <citation type="submission" date="2017-02" db="EMBL/GenBank/DDBJ databases">
        <authorList>
            <person name="Varghese N."/>
            <person name="Submissions S."/>
        </authorList>
    </citation>
    <scope>NUCLEOTIDE SEQUENCE [LARGE SCALE GENOMIC DNA]</scope>
    <source>
        <strain evidence="4">DSM 22385</strain>
    </source>
</reference>
<protein>
    <submittedName>
        <fullName evidence="3">Uncharacterized membrane protein</fullName>
    </submittedName>
</protein>